<comment type="caution">
    <text evidence="2">The sequence shown here is derived from an EMBL/GenBank/DDBJ whole genome shotgun (WGS) entry which is preliminary data.</text>
</comment>
<proteinExistence type="predicted"/>
<keyword evidence="3" id="KW-1185">Reference proteome</keyword>
<keyword evidence="2" id="KW-0413">Isomerase</keyword>
<dbReference type="RefSeq" id="WP_157177097.1">
    <property type="nucleotide sequence ID" value="NZ_BMJP01000005.1"/>
</dbReference>
<organism evidence="2 3">
    <name type="scientific">Sphingomonas prati</name>
    <dbReference type="NCBI Taxonomy" id="1843237"/>
    <lineage>
        <taxon>Bacteria</taxon>
        <taxon>Pseudomonadati</taxon>
        <taxon>Pseudomonadota</taxon>
        <taxon>Alphaproteobacteria</taxon>
        <taxon>Sphingomonadales</taxon>
        <taxon>Sphingomonadaceae</taxon>
        <taxon>Sphingomonas</taxon>
    </lineage>
</organism>
<evidence type="ECO:0000313" key="3">
    <source>
        <dbReference type="Proteomes" id="UP000546701"/>
    </source>
</evidence>
<dbReference type="Proteomes" id="UP000546701">
    <property type="component" value="Unassembled WGS sequence"/>
</dbReference>
<keyword evidence="1" id="KW-0732">Signal</keyword>
<dbReference type="SUPFAM" id="SSF51004">
    <property type="entry name" value="C-terminal (heme d1) domain of cytochrome cd1-nitrite reductase"/>
    <property type="match status" value="1"/>
</dbReference>
<feature type="signal peptide" evidence="1">
    <location>
        <begin position="1"/>
        <end position="20"/>
    </location>
</feature>
<dbReference type="EMBL" id="JACIJR010000007">
    <property type="protein sequence ID" value="MBB5730371.1"/>
    <property type="molecule type" value="Genomic_DNA"/>
</dbReference>
<protein>
    <submittedName>
        <fullName evidence="2">6-phosphogluconolactonase (Cycloisomerase 2 family)</fullName>
    </submittedName>
</protein>
<dbReference type="InterPro" id="IPR015943">
    <property type="entry name" value="WD40/YVTN_repeat-like_dom_sf"/>
</dbReference>
<dbReference type="OrthoDB" id="916694at2"/>
<sequence>MKIVALLSSVTLCLAVPVVAQTAEPSASRAPPRFEGRLLVSVSDADMLPSAYKDDLLGPAVGPDALSVVRLDGRNADYRAVEVAVSNSVAGPPSSVAVTPDGRYAVVIETVGARRSAATTRLSQLGAGRLISLVDLRQPEKPLIVQRVEGFEAPLAVAIDPTGTLVAITHRAKSGTPPIALYKLAAGRLSAAMTPTLPDWKPGATIIAAAFHPREPVLALVDVSNAQLSFVRFATTANGDISLSRWGNTLTVEKDSYLVRFTPDARHVLVNGSYASADFNLEFSGAPRGSVDSYRVAASIDADNQPRHRFVDRVETGVIPEGMDVSPDGRFVITANLERSTPRPGDADMTRYASMSLIRLDPQTGRLKRVGDYAFDGALPEMAVFDNSSRFVAVTVFSQFDDPRARGSIDFWRIEGDPLDPERVEMVKTRHSIPVTRGPHTLAIVR</sequence>
<dbReference type="Gene3D" id="2.130.10.10">
    <property type="entry name" value="YVTN repeat-like/Quinoprotein amine dehydrogenase"/>
    <property type="match status" value="1"/>
</dbReference>
<dbReference type="GO" id="GO:0016853">
    <property type="term" value="F:isomerase activity"/>
    <property type="evidence" value="ECO:0007669"/>
    <property type="project" value="UniProtKB-KW"/>
</dbReference>
<name>A0A7W9BUI4_9SPHN</name>
<accession>A0A7W9BUI4</accession>
<reference evidence="2 3" key="1">
    <citation type="submission" date="2020-08" db="EMBL/GenBank/DDBJ databases">
        <title>Genomic Encyclopedia of Type Strains, Phase IV (KMG-IV): sequencing the most valuable type-strain genomes for metagenomic binning, comparative biology and taxonomic classification.</title>
        <authorList>
            <person name="Goeker M."/>
        </authorList>
    </citation>
    <scope>NUCLEOTIDE SEQUENCE [LARGE SCALE GENOMIC DNA]</scope>
    <source>
        <strain evidence="2 3">DSM 103336</strain>
    </source>
</reference>
<evidence type="ECO:0000313" key="2">
    <source>
        <dbReference type="EMBL" id="MBB5730371.1"/>
    </source>
</evidence>
<dbReference type="AlphaFoldDB" id="A0A7W9BUI4"/>
<dbReference type="InterPro" id="IPR011048">
    <property type="entry name" value="Haem_d1_sf"/>
</dbReference>
<feature type="chain" id="PRO_5031529899" evidence="1">
    <location>
        <begin position="21"/>
        <end position="446"/>
    </location>
</feature>
<evidence type="ECO:0000256" key="1">
    <source>
        <dbReference type="SAM" id="SignalP"/>
    </source>
</evidence>
<gene>
    <name evidence="2" type="ORF">FHS99_002874</name>
</gene>